<keyword evidence="6" id="KW-0479">Metal-binding</keyword>
<dbReference type="Gene3D" id="3.30.70.80">
    <property type="entry name" value="Peptidase S8 propeptide/proteinase inhibitor I9"/>
    <property type="match status" value="1"/>
</dbReference>
<evidence type="ECO:0000313" key="16">
    <source>
        <dbReference type="Proteomes" id="UP000315711"/>
    </source>
</evidence>
<dbReference type="Proteomes" id="UP000315711">
    <property type="component" value="Unassembled WGS sequence"/>
</dbReference>
<dbReference type="InterPro" id="IPR041624">
    <property type="entry name" value="RGI_lyase"/>
</dbReference>
<dbReference type="Pfam" id="PF18370">
    <property type="entry name" value="RGI_lyase"/>
    <property type="match status" value="1"/>
</dbReference>
<dbReference type="Pfam" id="PF00082">
    <property type="entry name" value="Peptidase_S8"/>
    <property type="match status" value="1"/>
</dbReference>
<evidence type="ECO:0000256" key="10">
    <source>
        <dbReference type="ARBA" id="ARBA00022837"/>
    </source>
</evidence>
<dbReference type="RefSeq" id="WP_144448648.1">
    <property type="nucleotide sequence ID" value="NZ_VLKZ01000001.1"/>
</dbReference>
<dbReference type="GO" id="GO:0004252">
    <property type="term" value="F:serine-type endopeptidase activity"/>
    <property type="evidence" value="ECO:0007669"/>
    <property type="project" value="UniProtKB-UniRule"/>
</dbReference>
<reference evidence="15 16" key="1">
    <citation type="journal article" date="2015" name="Stand. Genomic Sci.">
        <title>Genomic Encyclopedia of Bacterial and Archaeal Type Strains, Phase III: the genomes of soil and plant-associated and newly described type strains.</title>
        <authorList>
            <person name="Whitman W.B."/>
            <person name="Woyke T."/>
            <person name="Klenk H.P."/>
            <person name="Zhou Y."/>
            <person name="Lilburn T.G."/>
            <person name="Beck B.J."/>
            <person name="De Vos P."/>
            <person name="Vandamme P."/>
            <person name="Eisen J.A."/>
            <person name="Garrity G."/>
            <person name="Hugenholtz P."/>
            <person name="Kyrpides N.C."/>
        </authorList>
    </citation>
    <scope>NUCLEOTIDE SEQUENCE [LARGE SCALE GENOMIC DNA]</scope>
    <source>
        <strain evidence="15 16">CGMCC 1.10116</strain>
    </source>
</reference>
<comment type="caution">
    <text evidence="15">The sequence shown here is derived from an EMBL/GenBank/DDBJ whole genome shotgun (WGS) entry which is preliminary data.</text>
</comment>
<dbReference type="PROSITE" id="PS51272">
    <property type="entry name" value="SLH"/>
    <property type="match status" value="3"/>
</dbReference>
<dbReference type="GO" id="GO:0005576">
    <property type="term" value="C:extracellular region"/>
    <property type="evidence" value="ECO:0007669"/>
    <property type="project" value="UniProtKB-SubCell"/>
</dbReference>
<evidence type="ECO:0000256" key="6">
    <source>
        <dbReference type="ARBA" id="ARBA00022723"/>
    </source>
</evidence>
<organism evidence="15 16">
    <name type="scientific">Halalkalibacter nanhaiisediminis</name>
    <dbReference type="NCBI Taxonomy" id="688079"/>
    <lineage>
        <taxon>Bacteria</taxon>
        <taxon>Bacillati</taxon>
        <taxon>Bacillota</taxon>
        <taxon>Bacilli</taxon>
        <taxon>Bacillales</taxon>
        <taxon>Bacillaceae</taxon>
        <taxon>Halalkalibacter</taxon>
    </lineage>
</organism>
<keyword evidence="10" id="KW-0106">Calcium</keyword>
<dbReference type="CDD" id="cd07477">
    <property type="entry name" value="Peptidases_S8_Subtilisin_subset"/>
    <property type="match status" value="1"/>
</dbReference>
<dbReference type="InterPro" id="IPR050131">
    <property type="entry name" value="Peptidase_S8_subtilisin-like"/>
</dbReference>
<feature type="domain" description="SLH" evidence="14">
    <location>
        <begin position="590"/>
        <end position="645"/>
    </location>
</feature>
<dbReference type="SUPFAM" id="SSF52743">
    <property type="entry name" value="Subtilisin-like"/>
    <property type="match status" value="1"/>
</dbReference>
<dbReference type="InterPro" id="IPR036852">
    <property type="entry name" value="Peptidase_S8/S53_dom_sf"/>
</dbReference>
<dbReference type="Gene3D" id="3.40.50.200">
    <property type="entry name" value="Peptidase S8/S53 domain"/>
    <property type="match status" value="1"/>
</dbReference>
<dbReference type="InterPro" id="IPR037045">
    <property type="entry name" value="S8pro/Inhibitor_I9_sf"/>
</dbReference>
<evidence type="ECO:0000259" key="14">
    <source>
        <dbReference type="PROSITE" id="PS51272"/>
    </source>
</evidence>
<evidence type="ECO:0000256" key="7">
    <source>
        <dbReference type="ARBA" id="ARBA00022729"/>
    </source>
</evidence>
<feature type="domain" description="SLH" evidence="14">
    <location>
        <begin position="535"/>
        <end position="588"/>
    </location>
</feature>
<comment type="subcellular location">
    <subcellularLocation>
        <location evidence="2">Secreted</location>
    </subcellularLocation>
</comment>
<feature type="active site" description="Charge relay system" evidence="11">
    <location>
        <position position="124"/>
    </location>
</feature>
<comment type="similarity">
    <text evidence="3 11 12">Belongs to the peptidase S8 family.</text>
</comment>
<evidence type="ECO:0000256" key="12">
    <source>
        <dbReference type="RuleBase" id="RU003355"/>
    </source>
</evidence>
<keyword evidence="16" id="KW-1185">Reference proteome</keyword>
<dbReference type="InterPro" id="IPR034202">
    <property type="entry name" value="Subtilisin_Carlsberg-like"/>
</dbReference>
<dbReference type="PANTHER" id="PTHR43806:SF11">
    <property type="entry name" value="CEREVISIN-RELATED"/>
    <property type="match status" value="1"/>
</dbReference>
<gene>
    <name evidence="15" type="ORF">IQ10_00242</name>
</gene>
<dbReference type="Gene3D" id="2.60.40.10">
    <property type="entry name" value="Immunoglobulins"/>
    <property type="match status" value="1"/>
</dbReference>
<keyword evidence="7 13" id="KW-0732">Signal</keyword>
<protein>
    <submittedName>
        <fullName evidence="15">Subtilisin family serine protease</fullName>
    </submittedName>
</protein>
<dbReference type="PROSITE" id="PS00137">
    <property type="entry name" value="SUBTILASE_HIS"/>
    <property type="match status" value="1"/>
</dbReference>
<dbReference type="OrthoDB" id="9798386at2"/>
<dbReference type="InterPro" id="IPR013783">
    <property type="entry name" value="Ig-like_fold"/>
</dbReference>
<evidence type="ECO:0000256" key="13">
    <source>
        <dbReference type="SAM" id="SignalP"/>
    </source>
</evidence>
<feature type="chain" id="PRO_5022162832" evidence="13">
    <location>
        <begin position="27"/>
        <end position="645"/>
    </location>
</feature>
<keyword evidence="9 11" id="KW-0720">Serine protease</keyword>
<comment type="cofactor">
    <cofactor evidence="1">
        <name>Ca(2+)</name>
        <dbReference type="ChEBI" id="CHEBI:29108"/>
    </cofactor>
</comment>
<evidence type="ECO:0000256" key="11">
    <source>
        <dbReference type="PROSITE-ProRule" id="PRU01240"/>
    </source>
</evidence>
<proteinExistence type="inferred from homology"/>
<dbReference type="Pfam" id="PF00395">
    <property type="entry name" value="SLH"/>
    <property type="match status" value="3"/>
</dbReference>
<dbReference type="InterPro" id="IPR015500">
    <property type="entry name" value="Peptidase_S8_subtilisin-rel"/>
</dbReference>
<dbReference type="EMBL" id="VLKZ01000001">
    <property type="protein sequence ID" value="TWI59820.1"/>
    <property type="molecule type" value="Genomic_DNA"/>
</dbReference>
<accession>A0A562QUA5</accession>
<dbReference type="GO" id="GO:0046872">
    <property type="term" value="F:metal ion binding"/>
    <property type="evidence" value="ECO:0007669"/>
    <property type="project" value="UniProtKB-KW"/>
</dbReference>
<evidence type="ECO:0000313" key="15">
    <source>
        <dbReference type="EMBL" id="TWI59820.1"/>
    </source>
</evidence>
<dbReference type="InterPro" id="IPR022398">
    <property type="entry name" value="Peptidase_S8_His-AS"/>
</dbReference>
<evidence type="ECO:0000256" key="2">
    <source>
        <dbReference type="ARBA" id="ARBA00004613"/>
    </source>
</evidence>
<keyword evidence="5 11" id="KW-0645">Protease</keyword>
<dbReference type="PANTHER" id="PTHR43806">
    <property type="entry name" value="PEPTIDASE S8"/>
    <property type="match status" value="1"/>
</dbReference>
<evidence type="ECO:0000256" key="8">
    <source>
        <dbReference type="ARBA" id="ARBA00022801"/>
    </source>
</evidence>
<feature type="signal peptide" evidence="13">
    <location>
        <begin position="1"/>
        <end position="26"/>
    </location>
</feature>
<feature type="active site" description="Charge relay system" evidence="11">
    <location>
        <position position="155"/>
    </location>
</feature>
<dbReference type="InterPro" id="IPR023827">
    <property type="entry name" value="Peptidase_S8_Asp-AS"/>
</dbReference>
<dbReference type="AlphaFoldDB" id="A0A562QUA5"/>
<dbReference type="InterPro" id="IPR023828">
    <property type="entry name" value="Peptidase_S8_Ser-AS"/>
</dbReference>
<evidence type="ECO:0000256" key="5">
    <source>
        <dbReference type="ARBA" id="ARBA00022670"/>
    </source>
</evidence>
<keyword evidence="4" id="KW-0964">Secreted</keyword>
<dbReference type="PROSITE" id="PS00136">
    <property type="entry name" value="SUBTILASE_ASP"/>
    <property type="match status" value="1"/>
</dbReference>
<name>A0A562QUA5_9BACI</name>
<sequence>MFKKKWLHIVAIVMLLFVLHDQTAQASENKRYIIGFEPEIQEDLLEPFSERIYQRLERIQAVAIELSPTEVHLFEQSEYVSYIEEDEPVKVKSQVVDWGVKAVGSSSVWENGLTGKGVKVAILDTGVNANHPDLRVVKGQSFVSYTDSYQDDNGHGTHVAGIIAALNNSIGIVGVAPEASIYVAKVLDENGDGFTSNVVKAIEWSLNQGVNIINLSMGGKTSSRHLEAALDDAYQHGALIIAAAGNQGNASGTGDTVDFPAAYESVIAVAAIDQQNRRASFSATGPAVEVAAPGVAIRSTYLNNEYVQVHGTSMAAPHVTGHLALLKQAYPNATNVQLRQMLREQTVDLGPIGRDPLYGFGRIAIPSTLRVIERPLSPSNVAVSSLGWEGGLAQVEMTWSAATTGEKAVEYQIYRNNEKLVKTETTTTSYIDEVGEGEYTYTVTAIGEDGQESKKPAGVSIIIQKEKEPVITPSFTDMTGDEWYASSIKLLVREGIIQGYPDGTVRPHQTITRGEAAVMMTRALKEQTAPYREAFTDVRPQSYTAEYIQAMTSKGIFGGYSDGTFRPNTSIQRGEVATILNRAYRFTPVSHVSFPDVSKDYFAYTDITIVAGANIARGMPDGTFKPRSPVTRAEFASFLTRALAY</sequence>
<dbReference type="InterPro" id="IPR000209">
    <property type="entry name" value="Peptidase_S8/S53_dom"/>
</dbReference>
<evidence type="ECO:0000256" key="3">
    <source>
        <dbReference type="ARBA" id="ARBA00011073"/>
    </source>
</evidence>
<keyword evidence="8 11" id="KW-0378">Hydrolase</keyword>
<dbReference type="GO" id="GO:0006508">
    <property type="term" value="P:proteolysis"/>
    <property type="evidence" value="ECO:0007669"/>
    <property type="project" value="UniProtKB-KW"/>
</dbReference>
<feature type="domain" description="SLH" evidence="14">
    <location>
        <begin position="471"/>
        <end position="534"/>
    </location>
</feature>
<feature type="active site" description="Charge relay system" evidence="11">
    <location>
        <position position="313"/>
    </location>
</feature>
<evidence type="ECO:0000256" key="4">
    <source>
        <dbReference type="ARBA" id="ARBA00022525"/>
    </source>
</evidence>
<evidence type="ECO:0000256" key="1">
    <source>
        <dbReference type="ARBA" id="ARBA00001913"/>
    </source>
</evidence>
<dbReference type="InterPro" id="IPR001119">
    <property type="entry name" value="SLH_dom"/>
</dbReference>
<dbReference type="PRINTS" id="PR00723">
    <property type="entry name" value="SUBTILISIN"/>
</dbReference>
<evidence type="ECO:0000256" key="9">
    <source>
        <dbReference type="ARBA" id="ARBA00022825"/>
    </source>
</evidence>
<dbReference type="PROSITE" id="PS00138">
    <property type="entry name" value="SUBTILASE_SER"/>
    <property type="match status" value="1"/>
</dbReference>
<dbReference type="PROSITE" id="PS51892">
    <property type="entry name" value="SUBTILASE"/>
    <property type="match status" value="1"/>
</dbReference>